<dbReference type="HOGENOM" id="CLU_1374581_0_0_1"/>
<keyword evidence="1" id="KW-0812">Transmembrane</keyword>
<reference evidence="2 3" key="1">
    <citation type="journal article" date="2006" name="Nature">
        <title>Global trends of whole-genome duplications revealed by the ciliate Paramecium tetraurelia.</title>
        <authorList>
            <consortium name="Genoscope"/>
            <person name="Aury J.-M."/>
            <person name="Jaillon O."/>
            <person name="Duret L."/>
            <person name="Noel B."/>
            <person name="Jubin C."/>
            <person name="Porcel B.M."/>
            <person name="Segurens B."/>
            <person name="Daubin V."/>
            <person name="Anthouard V."/>
            <person name="Aiach N."/>
            <person name="Arnaiz O."/>
            <person name="Billaut A."/>
            <person name="Beisson J."/>
            <person name="Blanc I."/>
            <person name="Bouhouche K."/>
            <person name="Camara F."/>
            <person name="Duharcourt S."/>
            <person name="Guigo R."/>
            <person name="Gogendeau D."/>
            <person name="Katinka M."/>
            <person name="Keller A.-M."/>
            <person name="Kissmehl R."/>
            <person name="Klotz C."/>
            <person name="Koll F."/>
            <person name="Le Moue A."/>
            <person name="Lepere C."/>
            <person name="Malinsky S."/>
            <person name="Nowacki M."/>
            <person name="Nowak J.K."/>
            <person name="Plattner H."/>
            <person name="Poulain J."/>
            <person name="Ruiz F."/>
            <person name="Serrano V."/>
            <person name="Zagulski M."/>
            <person name="Dessen P."/>
            <person name="Betermier M."/>
            <person name="Weissenbach J."/>
            <person name="Scarpelli C."/>
            <person name="Schachter V."/>
            <person name="Sperling L."/>
            <person name="Meyer E."/>
            <person name="Cohen J."/>
            <person name="Wincker P."/>
        </authorList>
    </citation>
    <scope>NUCLEOTIDE SEQUENCE [LARGE SCALE GENOMIC DNA]</scope>
    <source>
        <strain evidence="2 3">Stock d4-2</strain>
    </source>
</reference>
<dbReference type="AlphaFoldDB" id="A0E5V7"/>
<accession>A0E5V7</accession>
<keyword evidence="1" id="KW-0472">Membrane</keyword>
<evidence type="ECO:0000313" key="3">
    <source>
        <dbReference type="Proteomes" id="UP000000600"/>
    </source>
</evidence>
<evidence type="ECO:0000256" key="1">
    <source>
        <dbReference type="SAM" id="Phobius"/>
    </source>
</evidence>
<evidence type="ECO:0008006" key="4">
    <source>
        <dbReference type="Google" id="ProtNLM"/>
    </source>
</evidence>
<gene>
    <name evidence="2" type="ORF">GSPATT00003537001</name>
</gene>
<protein>
    <recommendedName>
        <fullName evidence="4">Pex N-terminal domain-containing protein</fullName>
    </recommendedName>
</protein>
<dbReference type="RefSeq" id="XP_001458071.1">
    <property type="nucleotide sequence ID" value="XM_001458034.1"/>
</dbReference>
<dbReference type="OrthoDB" id="6270329at2759"/>
<sequence length="199" mass="24168">MQKCKIILTKITILYNVESVISLCPYRVEEKRQFIFLQLLQFSNQIQDLVRLCINNIVRLIKDLRVSKIQRMGQTIFLFQGSYFEICKRLNQIQFIFNRIPSNLQYQVQKNWLSLFYITNFAIYQIFYYFFLRQGMKERIIEMNESHDKFTQCLFCDDNTTNVTCTQYCIMQQINLKQQCLICRQNCQVQQLIQLYDYN</sequence>
<dbReference type="InParanoid" id="A0E5V7"/>
<keyword evidence="1" id="KW-1133">Transmembrane helix</keyword>
<evidence type="ECO:0000313" key="2">
    <source>
        <dbReference type="EMBL" id="CAK90674.1"/>
    </source>
</evidence>
<dbReference type="EMBL" id="CT868660">
    <property type="protein sequence ID" value="CAK90674.1"/>
    <property type="molecule type" value="Genomic_DNA"/>
</dbReference>
<feature type="transmembrane region" description="Helical" evidence="1">
    <location>
        <begin position="112"/>
        <end position="131"/>
    </location>
</feature>
<dbReference type="GeneID" id="5043856"/>
<dbReference type="Proteomes" id="UP000000600">
    <property type="component" value="Unassembled WGS sequence"/>
</dbReference>
<keyword evidence="3" id="KW-1185">Reference proteome</keyword>
<proteinExistence type="predicted"/>
<organism evidence="2 3">
    <name type="scientific">Paramecium tetraurelia</name>
    <dbReference type="NCBI Taxonomy" id="5888"/>
    <lineage>
        <taxon>Eukaryota</taxon>
        <taxon>Sar</taxon>
        <taxon>Alveolata</taxon>
        <taxon>Ciliophora</taxon>
        <taxon>Intramacronucleata</taxon>
        <taxon>Oligohymenophorea</taxon>
        <taxon>Peniculida</taxon>
        <taxon>Parameciidae</taxon>
        <taxon>Paramecium</taxon>
    </lineage>
</organism>
<dbReference type="KEGG" id="ptm:GSPATT00003537001"/>
<name>A0E5V7_PARTE</name>